<dbReference type="GO" id="GO:0005635">
    <property type="term" value="C:nuclear envelope"/>
    <property type="evidence" value="ECO:0007669"/>
    <property type="project" value="TreeGrafter"/>
</dbReference>
<reference evidence="4" key="1">
    <citation type="submission" date="2016-06" db="UniProtKB">
        <authorList>
            <consortium name="WormBaseParasite"/>
        </authorList>
    </citation>
    <scope>IDENTIFICATION</scope>
</reference>
<dbReference type="EMBL" id="UYWY01021415">
    <property type="protein sequence ID" value="VDM44084.1"/>
    <property type="molecule type" value="Genomic_DNA"/>
</dbReference>
<feature type="transmembrane region" description="Helical" evidence="1">
    <location>
        <begin position="47"/>
        <end position="67"/>
    </location>
</feature>
<reference evidence="2 3" key="2">
    <citation type="submission" date="2018-11" db="EMBL/GenBank/DDBJ databases">
        <authorList>
            <consortium name="Pathogen Informatics"/>
        </authorList>
    </citation>
    <scope>NUCLEOTIDE SEQUENCE [LARGE SCALE GENOMIC DNA]</scope>
</reference>
<protein>
    <submittedName>
        <fullName evidence="4">MFS domain-containing protein</fullName>
    </submittedName>
</protein>
<accession>A0A183UW93</accession>
<feature type="transmembrane region" description="Helical" evidence="1">
    <location>
        <begin position="215"/>
        <end position="231"/>
    </location>
</feature>
<name>A0A183UW93_TOXCA</name>
<dbReference type="PANTHER" id="PTHR24002">
    <property type="entry name" value="SOLUTE CARRIER FAMILY 22 MEMBER 18"/>
    <property type="match status" value="1"/>
</dbReference>
<feature type="transmembrane region" description="Helical" evidence="1">
    <location>
        <begin position="74"/>
        <end position="93"/>
    </location>
</feature>
<feature type="transmembrane region" description="Helical" evidence="1">
    <location>
        <begin position="388"/>
        <end position="407"/>
    </location>
</feature>
<dbReference type="GO" id="GO:0022857">
    <property type="term" value="F:transmembrane transporter activity"/>
    <property type="evidence" value="ECO:0007669"/>
    <property type="project" value="InterPro"/>
</dbReference>
<evidence type="ECO:0000256" key="1">
    <source>
        <dbReference type="SAM" id="Phobius"/>
    </source>
</evidence>
<dbReference type="WBParaSite" id="TCNE_0001276301-mRNA-1">
    <property type="protein sequence ID" value="TCNE_0001276301-mRNA-1"/>
    <property type="gene ID" value="TCNE_0001276301"/>
</dbReference>
<dbReference type="Pfam" id="PF07690">
    <property type="entry name" value="MFS_1"/>
    <property type="match status" value="1"/>
</dbReference>
<evidence type="ECO:0000313" key="3">
    <source>
        <dbReference type="Proteomes" id="UP000050794"/>
    </source>
</evidence>
<evidence type="ECO:0000313" key="4">
    <source>
        <dbReference type="WBParaSite" id="TCNE_0001276301-mRNA-1"/>
    </source>
</evidence>
<proteinExistence type="predicted"/>
<dbReference type="AlphaFoldDB" id="A0A183UW93"/>
<feature type="transmembrane region" description="Helical" evidence="1">
    <location>
        <begin position="162"/>
        <end position="182"/>
    </location>
</feature>
<dbReference type="Proteomes" id="UP000050794">
    <property type="component" value="Unassembled WGS sequence"/>
</dbReference>
<keyword evidence="1" id="KW-0472">Membrane</keyword>
<dbReference type="Gene3D" id="1.20.1250.20">
    <property type="entry name" value="MFS general substrate transporter like domains"/>
    <property type="match status" value="1"/>
</dbReference>
<sequence length="425" mass="47437">MERKQRVLLILCFIFGLWNMGTQWTTTLLSFLQWDTIHVMTIVDIGYIQSFGSFCNAIGALAIGQLADTTGPKAMFLFSCVVISIYYSLLGFARCWYSFFFLQILRIGYQLDATAEMYLATVTTERERTAALMRLTVPQAMAMFFGPMVASQLAVATTLRTSQIICGIVMLITLTPTIYLTLPETHSIPKLATARLRPQDYLPMVARNVALREGLLLRGLLIAAYVCYELISRNFLLRSYMQGPNDSAKVLIVMGASLLVVQFVVLPYLQRRYYPKTVLQLALTALIFSYFAANFTKNLEQLLAIIAVQTASYAVAYAESCTQITRQVPIGRETVCVPVVYTKRTNFSAVDVADLGKATGLASTAQWIAHFIVPIYTSHLVQSWHYTYAFYTSAFLSALTLLFVSLFSKHSNARIGTLLPSIGIS</sequence>
<keyword evidence="1" id="KW-1133">Transmembrane helix</keyword>
<feature type="transmembrane region" description="Helical" evidence="1">
    <location>
        <begin position="251"/>
        <end position="270"/>
    </location>
</feature>
<keyword evidence="1" id="KW-0812">Transmembrane</keyword>
<dbReference type="InterPro" id="IPR011701">
    <property type="entry name" value="MFS"/>
</dbReference>
<dbReference type="InterPro" id="IPR036259">
    <property type="entry name" value="MFS_trans_sf"/>
</dbReference>
<evidence type="ECO:0000313" key="2">
    <source>
        <dbReference type="EMBL" id="VDM44084.1"/>
    </source>
</evidence>
<gene>
    <name evidence="2" type="ORF">TCNE_LOCUS12763</name>
</gene>
<keyword evidence="3" id="KW-1185">Reference proteome</keyword>
<dbReference type="SUPFAM" id="SSF103473">
    <property type="entry name" value="MFS general substrate transporter"/>
    <property type="match status" value="1"/>
</dbReference>
<organism evidence="3 4">
    <name type="scientific">Toxocara canis</name>
    <name type="common">Canine roundworm</name>
    <dbReference type="NCBI Taxonomy" id="6265"/>
    <lineage>
        <taxon>Eukaryota</taxon>
        <taxon>Metazoa</taxon>
        <taxon>Ecdysozoa</taxon>
        <taxon>Nematoda</taxon>
        <taxon>Chromadorea</taxon>
        <taxon>Rhabditida</taxon>
        <taxon>Spirurina</taxon>
        <taxon>Ascaridomorpha</taxon>
        <taxon>Ascaridoidea</taxon>
        <taxon>Toxocaridae</taxon>
        <taxon>Toxocara</taxon>
    </lineage>
</organism>
<dbReference type="PANTHER" id="PTHR24002:SF4">
    <property type="entry name" value="MFS DOMAIN-CONTAINING PROTEIN"/>
    <property type="match status" value="1"/>
</dbReference>
<feature type="transmembrane region" description="Helical" evidence="1">
    <location>
        <begin position="131"/>
        <end position="150"/>
    </location>
</feature>